<dbReference type="AlphaFoldDB" id="A0A0F9BGJ9"/>
<comment type="caution">
    <text evidence="1">The sequence shown here is derived from an EMBL/GenBank/DDBJ whole genome shotgun (WGS) entry which is preliminary data.</text>
</comment>
<accession>A0A0F9BGJ9</accession>
<feature type="non-terminal residue" evidence="1">
    <location>
        <position position="118"/>
    </location>
</feature>
<dbReference type="EMBL" id="LAZR01037931">
    <property type="protein sequence ID" value="KKL20885.1"/>
    <property type="molecule type" value="Genomic_DNA"/>
</dbReference>
<reference evidence="1" key="1">
    <citation type="journal article" date="2015" name="Nature">
        <title>Complex archaea that bridge the gap between prokaryotes and eukaryotes.</title>
        <authorList>
            <person name="Spang A."/>
            <person name="Saw J.H."/>
            <person name="Jorgensen S.L."/>
            <person name="Zaremba-Niedzwiedzka K."/>
            <person name="Martijn J."/>
            <person name="Lind A.E."/>
            <person name="van Eijk R."/>
            <person name="Schleper C."/>
            <person name="Guy L."/>
            <person name="Ettema T.J."/>
        </authorList>
    </citation>
    <scope>NUCLEOTIDE SEQUENCE</scope>
</reference>
<name>A0A0F9BGJ9_9ZZZZ</name>
<gene>
    <name evidence="1" type="ORF">LCGC14_2451010</name>
</gene>
<evidence type="ECO:0000313" key="1">
    <source>
        <dbReference type="EMBL" id="KKL20885.1"/>
    </source>
</evidence>
<organism evidence="1">
    <name type="scientific">marine sediment metagenome</name>
    <dbReference type="NCBI Taxonomy" id="412755"/>
    <lineage>
        <taxon>unclassified sequences</taxon>
        <taxon>metagenomes</taxon>
        <taxon>ecological metagenomes</taxon>
    </lineage>
</organism>
<proteinExistence type="predicted"/>
<sequence length="118" mass="12276">MATTLTTKVNLNLNTIHVSDAEGLAAIQGNVEQQLLLSWADGVGLNQADLVYTEKDQSISGNVDRDLAASLLDAYGATLTFVKVKALMVTCPVANTDTVVVGGKGATGFLAFFGANTE</sequence>
<protein>
    <submittedName>
        <fullName evidence="1">Uncharacterized protein</fullName>
    </submittedName>
</protein>